<feature type="transmembrane region" description="Helical" evidence="17">
    <location>
        <begin position="360"/>
        <end position="384"/>
    </location>
</feature>
<evidence type="ECO:0000256" key="13">
    <source>
        <dbReference type="ARBA" id="ARBA00037785"/>
    </source>
</evidence>
<dbReference type="OMA" id="YEKVQMT"/>
<feature type="binding site" evidence="14">
    <location>
        <position position="334"/>
    </location>
    <ligand>
        <name>Na(+)</name>
        <dbReference type="ChEBI" id="CHEBI:29101"/>
        <label>1</label>
    </ligand>
</feature>
<feature type="transmembrane region" description="Helical" evidence="17">
    <location>
        <begin position="422"/>
        <end position="444"/>
    </location>
</feature>
<evidence type="ECO:0000256" key="7">
    <source>
        <dbReference type="ARBA" id="ARBA00022989"/>
    </source>
</evidence>
<dbReference type="AlphaFoldDB" id="T1IM09"/>
<keyword evidence="3 16" id="KW-0813">Transport</keyword>
<dbReference type="PANTHER" id="PTHR11616:SF321">
    <property type="entry name" value="SODIUM-DEPENDENT NUTRIENT AMINO ACID TRANSPORTER 1-RELATED"/>
    <property type="match status" value="1"/>
</dbReference>
<name>T1IM09_STRMM</name>
<dbReference type="EnsemblMetazoa" id="SMAR002002-RA">
    <property type="protein sequence ID" value="SMAR002002-PA"/>
    <property type="gene ID" value="SMAR002002"/>
</dbReference>
<evidence type="ECO:0000256" key="8">
    <source>
        <dbReference type="ARBA" id="ARBA00023053"/>
    </source>
</evidence>
<keyword evidence="6" id="KW-0029">Amino-acid transport</keyword>
<feature type="transmembrane region" description="Helical" evidence="17">
    <location>
        <begin position="133"/>
        <end position="156"/>
    </location>
</feature>
<dbReference type="GO" id="GO:0015179">
    <property type="term" value="F:L-amino acid transmembrane transporter activity"/>
    <property type="evidence" value="ECO:0007669"/>
    <property type="project" value="TreeGrafter"/>
</dbReference>
<dbReference type="InterPro" id="IPR000175">
    <property type="entry name" value="Na/ntran_symport"/>
</dbReference>
<evidence type="ECO:0000256" key="16">
    <source>
        <dbReference type="RuleBase" id="RU003732"/>
    </source>
</evidence>
<dbReference type="Pfam" id="PF00209">
    <property type="entry name" value="SNF"/>
    <property type="match status" value="1"/>
</dbReference>
<keyword evidence="7 17" id="KW-1133">Transmembrane helix</keyword>
<dbReference type="PROSITE" id="PS00610">
    <property type="entry name" value="NA_NEUROTRAN_SYMP_1"/>
    <property type="match status" value="1"/>
</dbReference>
<keyword evidence="14" id="KW-0479">Metal-binding</keyword>
<evidence type="ECO:0000256" key="4">
    <source>
        <dbReference type="ARBA" id="ARBA00022692"/>
    </source>
</evidence>
<keyword evidence="15" id="KW-1015">Disulfide bond</keyword>
<feature type="binding site" evidence="14">
    <location>
        <position position="67"/>
    </location>
    <ligand>
        <name>Na(+)</name>
        <dbReference type="ChEBI" id="CHEBI:29101"/>
        <label>1</label>
    </ligand>
</feature>
<evidence type="ECO:0000256" key="1">
    <source>
        <dbReference type="ARBA" id="ARBA00004141"/>
    </source>
</evidence>
<keyword evidence="10 17" id="KW-0472">Membrane</keyword>
<accession>T1IM09</accession>
<dbReference type="PROSITE" id="PS50267">
    <property type="entry name" value="NA_NEUROTRAN_SYMP_3"/>
    <property type="match status" value="1"/>
</dbReference>
<keyword evidence="8 14" id="KW-0915">Sodium</keyword>
<dbReference type="GO" id="GO:0089718">
    <property type="term" value="P:amino acid import across plasma membrane"/>
    <property type="evidence" value="ECO:0007669"/>
    <property type="project" value="TreeGrafter"/>
</dbReference>
<keyword evidence="5 16" id="KW-0769">Symport</keyword>
<feature type="transmembrane region" description="Helical" evidence="17">
    <location>
        <begin position="464"/>
        <end position="482"/>
    </location>
</feature>
<feature type="transmembrane region" description="Helical" evidence="17">
    <location>
        <begin position="278"/>
        <end position="297"/>
    </location>
</feature>
<evidence type="ECO:0000256" key="15">
    <source>
        <dbReference type="PIRSR" id="PIRSR600175-2"/>
    </source>
</evidence>
<keyword evidence="9" id="KW-0406">Ion transport</keyword>
<dbReference type="GO" id="GO:0005283">
    <property type="term" value="F:amino acid:sodium symporter activity"/>
    <property type="evidence" value="ECO:0007669"/>
    <property type="project" value="TreeGrafter"/>
</dbReference>
<keyword evidence="12" id="KW-0739">Sodium transport</keyword>
<evidence type="ECO:0000256" key="6">
    <source>
        <dbReference type="ARBA" id="ARBA00022970"/>
    </source>
</evidence>
<keyword evidence="19" id="KW-1185">Reference proteome</keyword>
<feature type="transmembrane region" description="Helical" evidence="17">
    <location>
        <begin position="61"/>
        <end position="79"/>
    </location>
</feature>
<dbReference type="SUPFAM" id="SSF161070">
    <property type="entry name" value="SNF-like"/>
    <property type="match status" value="1"/>
</dbReference>
<feature type="disulfide bond" evidence="15">
    <location>
        <begin position="172"/>
        <end position="182"/>
    </location>
</feature>
<comment type="subcellular location">
    <subcellularLocation>
        <location evidence="1">Membrane</location>
        <topology evidence="1">Multi-pass membrane protein</topology>
    </subcellularLocation>
</comment>
<evidence type="ECO:0000256" key="2">
    <source>
        <dbReference type="ARBA" id="ARBA00006459"/>
    </source>
</evidence>
<proteinExistence type="inferred from homology"/>
<dbReference type="PRINTS" id="PR00176">
    <property type="entry name" value="NANEUSMPORT"/>
</dbReference>
<evidence type="ECO:0000256" key="5">
    <source>
        <dbReference type="ARBA" id="ARBA00022847"/>
    </source>
</evidence>
<evidence type="ECO:0000313" key="19">
    <source>
        <dbReference type="Proteomes" id="UP000014500"/>
    </source>
</evidence>
<keyword evidence="4 16" id="KW-0812">Transmembrane</keyword>
<dbReference type="eggNOG" id="KOG3660">
    <property type="taxonomic scope" value="Eukaryota"/>
</dbReference>
<evidence type="ECO:0000256" key="14">
    <source>
        <dbReference type="PIRSR" id="PIRSR600175-1"/>
    </source>
</evidence>
<feature type="binding site" evidence="14">
    <location>
        <position position="435"/>
    </location>
    <ligand>
        <name>Na(+)</name>
        <dbReference type="ChEBI" id="CHEBI:29101"/>
        <label>1</label>
    </ligand>
</feature>
<feature type="transmembrane region" description="Helical" evidence="17">
    <location>
        <begin position="541"/>
        <end position="563"/>
    </location>
</feature>
<feature type="transmembrane region" description="Helical" evidence="17">
    <location>
        <begin position="508"/>
        <end position="529"/>
    </location>
</feature>
<evidence type="ECO:0000256" key="11">
    <source>
        <dbReference type="ARBA" id="ARBA00023180"/>
    </source>
</evidence>
<sequence>VICIQSQQTFATFVLPPIVQLDCFYYYCCCQMRSSVTWMRSRIQHYLQPLRHYKWTSKAEFTISCIGYCIGFGNLWRFPYIAHKNGGGAFILSYTICMLLISLPMFYLECLLGQFTGCNAIAACNYAPVCKGIGYAMMVVPIYVCLYYSVLLSYSLKFIFLSFAYRLPWELCDSSWGADSRCDDRTSGNNTDKILPHCSKWTNKTHKPLINIDCHDRVPSSEQYWQKAILHLDEGTDKKYSLIDIGIVQWDLVLAVMVCWLIQYIVISRGIKSITKVAYFTTVFSFIIIACMVANAIRLNGSLAGLAYLFKLNNFADFASTELWVEAIAEAFFSTGICLGCIILYSSYNRFQNKIKRSVFFILFVDFAVNILSAVTIFSVLGYISEMLQMDIKKVVDEEPGLIFVVMPEAVSKLPFPQFWSLLYFLMFLSTGINSQAAQLDAFLTSVHEQLPRTKRHVTTMRMIVCSILFSLSIPFTTNVSIREYCWKHFLQDLEFMTKKEVSWLWSYSWRFVCPVLLIIALVVGIAFTKVCENYNRYFCFGGWFIFVTIIIQVPIGAAWVMVKNYQNHVSVKQAFKPIYTWGPRDVVSKVLYLESQMQRGIPLGKNTTTGLAELEAEGPNVKASAESRIKQRKYSVFYRFSNVFMPDELEELERDTIPLDIPSTSK</sequence>
<dbReference type="HOGENOM" id="CLU_006855_9_5_1"/>
<dbReference type="PhylomeDB" id="T1IM09"/>
<feature type="transmembrane region" description="Helical" evidence="17">
    <location>
        <begin position="91"/>
        <end position="112"/>
    </location>
</feature>
<dbReference type="GO" id="GO:0005886">
    <property type="term" value="C:plasma membrane"/>
    <property type="evidence" value="ECO:0007669"/>
    <property type="project" value="TreeGrafter"/>
</dbReference>
<evidence type="ECO:0000256" key="10">
    <source>
        <dbReference type="ARBA" id="ARBA00023136"/>
    </source>
</evidence>
<evidence type="ECO:0000256" key="12">
    <source>
        <dbReference type="ARBA" id="ARBA00023201"/>
    </source>
</evidence>
<dbReference type="PANTHER" id="PTHR11616">
    <property type="entry name" value="SODIUM/CHLORIDE DEPENDENT TRANSPORTER"/>
    <property type="match status" value="1"/>
</dbReference>
<dbReference type="STRING" id="126957.T1IM09"/>
<evidence type="ECO:0000256" key="17">
    <source>
        <dbReference type="SAM" id="Phobius"/>
    </source>
</evidence>
<evidence type="ECO:0000313" key="18">
    <source>
        <dbReference type="EnsemblMetazoa" id="SMAR002002-PA"/>
    </source>
</evidence>
<dbReference type="InterPro" id="IPR037272">
    <property type="entry name" value="SNS_sf"/>
</dbReference>
<dbReference type="Proteomes" id="UP000014500">
    <property type="component" value="Unassembled WGS sequence"/>
</dbReference>
<feature type="binding site" evidence="14">
    <location>
        <position position="74"/>
    </location>
    <ligand>
        <name>Na(+)</name>
        <dbReference type="ChEBI" id="CHEBI:29101"/>
        <label>1</label>
    </ligand>
</feature>
<keyword evidence="11" id="KW-0325">Glycoprotein</keyword>
<reference evidence="19" key="1">
    <citation type="submission" date="2011-05" db="EMBL/GenBank/DDBJ databases">
        <authorList>
            <person name="Richards S.R."/>
            <person name="Qu J."/>
            <person name="Jiang H."/>
            <person name="Jhangiani S.N."/>
            <person name="Agravi P."/>
            <person name="Goodspeed R."/>
            <person name="Gross S."/>
            <person name="Mandapat C."/>
            <person name="Jackson L."/>
            <person name="Mathew T."/>
            <person name="Pu L."/>
            <person name="Thornton R."/>
            <person name="Saada N."/>
            <person name="Wilczek-Boney K.B."/>
            <person name="Lee S."/>
            <person name="Kovar C."/>
            <person name="Wu Y."/>
            <person name="Scherer S.E."/>
            <person name="Worley K.C."/>
            <person name="Muzny D.M."/>
            <person name="Gibbs R."/>
        </authorList>
    </citation>
    <scope>NUCLEOTIDE SEQUENCE</scope>
    <source>
        <strain evidence="19">Brora</strain>
    </source>
</reference>
<evidence type="ECO:0000256" key="9">
    <source>
        <dbReference type="ARBA" id="ARBA00023065"/>
    </source>
</evidence>
<dbReference type="EMBL" id="JH430935">
    <property type="status" value="NOT_ANNOTATED_CDS"/>
    <property type="molecule type" value="Genomic_DNA"/>
</dbReference>
<comment type="similarity">
    <text evidence="2 16">Belongs to the sodium:neurotransmitter symporter (SNF) (TC 2.A.22) family.</text>
</comment>
<reference evidence="18" key="2">
    <citation type="submission" date="2015-02" db="UniProtKB">
        <authorList>
            <consortium name="EnsemblMetazoa"/>
        </authorList>
    </citation>
    <scope>IDENTIFICATION</scope>
</reference>
<feature type="transmembrane region" description="Helical" evidence="17">
    <location>
        <begin position="327"/>
        <end position="348"/>
    </location>
</feature>
<evidence type="ECO:0000256" key="3">
    <source>
        <dbReference type="ARBA" id="ARBA00022448"/>
    </source>
</evidence>
<protein>
    <recommendedName>
        <fullName evidence="16">Transporter</fullName>
    </recommendedName>
</protein>
<feature type="transmembrane region" description="Helical" evidence="17">
    <location>
        <begin position="247"/>
        <end position="266"/>
    </location>
</feature>
<comment type="function">
    <text evidence="13">Unusual broad substrate spectrum amino acid:sodium cotransporter that promotes absorption of the D isomers of essential amino acids. Neutral amino acids are the preferred substrates, especially methionine and phenylalanine.</text>
</comment>
<dbReference type="GO" id="GO:0046872">
    <property type="term" value="F:metal ion binding"/>
    <property type="evidence" value="ECO:0007669"/>
    <property type="project" value="UniProtKB-KW"/>
</dbReference>
<organism evidence="18 19">
    <name type="scientific">Strigamia maritima</name>
    <name type="common">European centipede</name>
    <name type="synonym">Geophilus maritimus</name>
    <dbReference type="NCBI Taxonomy" id="126957"/>
    <lineage>
        <taxon>Eukaryota</taxon>
        <taxon>Metazoa</taxon>
        <taxon>Ecdysozoa</taxon>
        <taxon>Arthropoda</taxon>
        <taxon>Myriapoda</taxon>
        <taxon>Chilopoda</taxon>
        <taxon>Pleurostigmophora</taxon>
        <taxon>Geophilomorpha</taxon>
        <taxon>Linotaeniidae</taxon>
        <taxon>Strigamia</taxon>
    </lineage>
</organism>